<feature type="transmembrane region" description="Helical" evidence="1">
    <location>
        <begin position="7"/>
        <end position="29"/>
    </location>
</feature>
<sequence length="68" mass="7148">MRASAIRWFWPAVALAFAGTAAVEIYVAVTMVATWAWMLAAVLVLASGGCAAAAFRRERVSPPRGPGV</sequence>
<proteinExistence type="predicted"/>
<keyword evidence="1" id="KW-0472">Membrane</keyword>
<keyword evidence="1" id="KW-1133">Transmembrane helix</keyword>
<organism evidence="2 3">
    <name type="scientific">Amycolatopsis thermophila</name>
    <dbReference type="NCBI Taxonomy" id="206084"/>
    <lineage>
        <taxon>Bacteria</taxon>
        <taxon>Bacillati</taxon>
        <taxon>Actinomycetota</taxon>
        <taxon>Actinomycetes</taxon>
        <taxon>Pseudonocardiales</taxon>
        <taxon>Pseudonocardiaceae</taxon>
        <taxon>Amycolatopsis</taxon>
    </lineage>
</organism>
<evidence type="ECO:0000313" key="3">
    <source>
        <dbReference type="Proteomes" id="UP001229651"/>
    </source>
</evidence>
<dbReference type="EMBL" id="JAUSUT010000001">
    <property type="protein sequence ID" value="MDQ0376170.1"/>
    <property type="molecule type" value="Genomic_DNA"/>
</dbReference>
<reference evidence="2 3" key="1">
    <citation type="submission" date="2023-07" db="EMBL/GenBank/DDBJ databases">
        <title>Sequencing the genomes of 1000 actinobacteria strains.</title>
        <authorList>
            <person name="Klenk H.-P."/>
        </authorList>
    </citation>
    <scope>NUCLEOTIDE SEQUENCE [LARGE SCALE GENOMIC DNA]</scope>
    <source>
        <strain evidence="2 3">DSM 45805</strain>
    </source>
</reference>
<feature type="transmembrane region" description="Helical" evidence="1">
    <location>
        <begin position="35"/>
        <end position="55"/>
    </location>
</feature>
<accession>A0ABU0ELK5</accession>
<evidence type="ECO:0000313" key="2">
    <source>
        <dbReference type="EMBL" id="MDQ0376170.1"/>
    </source>
</evidence>
<name>A0ABU0ELK5_9PSEU</name>
<comment type="caution">
    <text evidence="2">The sequence shown here is derived from an EMBL/GenBank/DDBJ whole genome shotgun (WGS) entry which is preliminary data.</text>
</comment>
<protein>
    <submittedName>
        <fullName evidence="2">Uncharacterized protein</fullName>
    </submittedName>
</protein>
<gene>
    <name evidence="2" type="ORF">FB470_000164</name>
</gene>
<dbReference type="RefSeq" id="WP_306987891.1">
    <property type="nucleotide sequence ID" value="NZ_JAUSUT010000001.1"/>
</dbReference>
<dbReference type="Proteomes" id="UP001229651">
    <property type="component" value="Unassembled WGS sequence"/>
</dbReference>
<keyword evidence="1" id="KW-0812">Transmembrane</keyword>
<evidence type="ECO:0000256" key="1">
    <source>
        <dbReference type="SAM" id="Phobius"/>
    </source>
</evidence>
<keyword evidence="3" id="KW-1185">Reference proteome</keyword>